<dbReference type="GO" id="GO:0003871">
    <property type="term" value="F:5-methyltetrahydropteroyltriglutamate-homocysteine S-methyltransferase activity"/>
    <property type="evidence" value="ECO:0007669"/>
    <property type="project" value="UniProtKB-EC"/>
</dbReference>
<proteinExistence type="predicted"/>
<evidence type="ECO:0000259" key="1">
    <source>
        <dbReference type="Pfam" id="PF01717"/>
    </source>
</evidence>
<dbReference type="AlphaFoldDB" id="A0A3B0R286"/>
<keyword evidence="2" id="KW-0489">Methyltransferase</keyword>
<sequence length="349" mass="37766">MKIPSESVGSVPRPAYLLQAMQAGTPAATYETAVDKALAETIAAMQATGSSIITDGEQSKPSFATYPLSGLQNLADDGVIIPFADGHTRQLPCLTGGPFRYGVYSGLYVAKARKFTKLPLKQAVISPSAMFLLYPQAGIDGYSQQQFIEDLIAECVKDIRSAFDAGAAVVQIDFTEGRLACKLDPSKGLLRTFVELNNKVLSQFTQAEIANIGVHTCPGGDHNSTHSADVDYAELLPDLFQMQAGRFYLQMASETDKPRVLDIIQRQRQSHQTCFVGVIDPCDTQIESPETVRDRTLEIAEHLQGERFGTTDDCGFSPFGDDTITARATAFAKIKARVDGTRLAAGKIS</sequence>
<name>A0A3B0R286_9ZZZZ</name>
<dbReference type="Pfam" id="PF01717">
    <property type="entry name" value="Meth_synt_2"/>
    <property type="match status" value="1"/>
</dbReference>
<dbReference type="GO" id="GO:0009086">
    <property type="term" value="P:methionine biosynthetic process"/>
    <property type="evidence" value="ECO:0007669"/>
    <property type="project" value="InterPro"/>
</dbReference>
<reference evidence="2" key="1">
    <citation type="submission" date="2018-06" db="EMBL/GenBank/DDBJ databases">
        <authorList>
            <person name="Zhirakovskaya E."/>
        </authorList>
    </citation>
    <scope>NUCLEOTIDE SEQUENCE</scope>
</reference>
<dbReference type="Gene3D" id="3.20.20.210">
    <property type="match status" value="1"/>
</dbReference>
<keyword evidence="2" id="KW-0808">Transferase</keyword>
<dbReference type="PANTHER" id="PTHR43844:SF2">
    <property type="entry name" value="SYNTHASE, VITAMIN-B12 INDEPENDENT, PUTATIVE (AFU_ORTHOLOGUE AFUA_3G12060)-RELATED"/>
    <property type="match status" value="1"/>
</dbReference>
<evidence type="ECO:0000313" key="2">
    <source>
        <dbReference type="EMBL" id="VAV86612.1"/>
    </source>
</evidence>
<dbReference type="SUPFAM" id="SSF51726">
    <property type="entry name" value="UROD/MetE-like"/>
    <property type="match status" value="1"/>
</dbReference>
<dbReference type="InterPro" id="IPR038071">
    <property type="entry name" value="UROD/MetE-like_sf"/>
</dbReference>
<dbReference type="InterPro" id="IPR002629">
    <property type="entry name" value="Met_Synth_C/arc"/>
</dbReference>
<organism evidence="2">
    <name type="scientific">hydrothermal vent metagenome</name>
    <dbReference type="NCBI Taxonomy" id="652676"/>
    <lineage>
        <taxon>unclassified sequences</taxon>
        <taxon>metagenomes</taxon>
        <taxon>ecological metagenomes</taxon>
    </lineage>
</organism>
<gene>
    <name evidence="2" type="ORF">MNBD_ALPHA06-341</name>
</gene>
<protein>
    <submittedName>
        <fullName evidence="2">5-methyltetrahydropteroyltriglutamate--homocysteine methyltransferase</fullName>
        <ecNumber evidence="2">2.1.1.14</ecNumber>
    </submittedName>
</protein>
<accession>A0A3B0R286</accession>
<dbReference type="EC" id="2.1.1.14" evidence="2"/>
<dbReference type="EMBL" id="UOEE01000004">
    <property type="protein sequence ID" value="VAV86612.1"/>
    <property type="molecule type" value="Genomic_DNA"/>
</dbReference>
<feature type="domain" description="Cobalamin-independent methionine synthase MetE C-terminal/archaeal" evidence="1">
    <location>
        <begin position="27"/>
        <end position="318"/>
    </location>
</feature>
<dbReference type="GO" id="GO:0008270">
    <property type="term" value="F:zinc ion binding"/>
    <property type="evidence" value="ECO:0007669"/>
    <property type="project" value="InterPro"/>
</dbReference>
<dbReference type="PANTHER" id="PTHR43844">
    <property type="entry name" value="METHIONINE SYNTHASE"/>
    <property type="match status" value="1"/>
</dbReference>
<dbReference type="GO" id="GO:0032259">
    <property type="term" value="P:methylation"/>
    <property type="evidence" value="ECO:0007669"/>
    <property type="project" value="UniProtKB-KW"/>
</dbReference>